<dbReference type="InterPro" id="IPR029063">
    <property type="entry name" value="SAM-dependent_MTases_sf"/>
</dbReference>
<dbReference type="EMBL" id="CP002902">
    <property type="protein sequence ID" value="AEJ44285.1"/>
    <property type="molecule type" value="Genomic_DNA"/>
</dbReference>
<organism evidence="1 2">
    <name type="scientific">Alicyclobacillus acidocaldarius (strain Tc-4-1)</name>
    <name type="common">Bacillus acidocaldarius</name>
    <dbReference type="NCBI Taxonomy" id="1048834"/>
    <lineage>
        <taxon>Bacteria</taxon>
        <taxon>Bacillati</taxon>
        <taxon>Bacillota</taxon>
        <taxon>Bacilli</taxon>
        <taxon>Bacillales</taxon>
        <taxon>Alicyclobacillaceae</taxon>
        <taxon>Alicyclobacillus</taxon>
    </lineage>
</organism>
<dbReference type="KEGG" id="aad:TC41_2385"/>
<gene>
    <name evidence="1" type="ordered locus">TC41_2385</name>
</gene>
<sequence>MRLQEFYERMNKSFVEDAETFTRWEKHRSILAKYIRELLSLSDIKRILVVGSGNCYDLDLHVFNEHEVVVTFIDIDAEATRRAIEDREPMLLQKANIIQMDILGWNDTLESIKAVFAQGDTQEILRAFKQAPKEISSFRTKRR</sequence>
<proteinExistence type="predicted"/>
<protein>
    <recommendedName>
        <fullName evidence="3">Class I SAM-dependent methyltransferase</fullName>
    </recommendedName>
</protein>
<reference evidence="2" key="2">
    <citation type="submission" date="2011-06" db="EMBL/GenBank/DDBJ databases">
        <title>The complete genome sequence of Alicyclobacillus acidocaldarius sp. Tc-4-1.</title>
        <authorList>
            <person name="Chen Y."/>
            <person name="He Y."/>
            <person name="Dong Z."/>
            <person name="Hu S."/>
        </authorList>
    </citation>
    <scope>NUCLEOTIDE SEQUENCE [LARGE SCALE GENOMIC DNA]</scope>
    <source>
        <strain evidence="2">Tc-4-1</strain>
    </source>
</reference>
<dbReference type="AlphaFoldDB" id="F8IGK5"/>
<dbReference type="Gene3D" id="3.40.50.150">
    <property type="entry name" value="Vaccinia Virus protein VP39"/>
    <property type="match status" value="1"/>
</dbReference>
<dbReference type="STRING" id="1048834.TC41_2385"/>
<dbReference type="Proteomes" id="UP000000292">
    <property type="component" value="Chromosome"/>
</dbReference>
<name>F8IGK5_ALIAT</name>
<evidence type="ECO:0008006" key="3">
    <source>
        <dbReference type="Google" id="ProtNLM"/>
    </source>
</evidence>
<reference evidence="1 2" key="1">
    <citation type="journal article" date="2011" name="J. Bacteriol.">
        <title>Complete Genome Sequence of Alicyclobacillus acidocaldarius Strain Tc-4-1.</title>
        <authorList>
            <person name="Chen Y."/>
            <person name="He Y."/>
            <person name="Zhang B."/>
            <person name="Yang J."/>
            <person name="Li W."/>
            <person name="Dong Z."/>
            <person name="Hu S."/>
        </authorList>
    </citation>
    <scope>NUCLEOTIDE SEQUENCE [LARGE SCALE GENOMIC DNA]</scope>
    <source>
        <strain evidence="1 2">Tc-4-1</strain>
    </source>
</reference>
<evidence type="ECO:0000313" key="1">
    <source>
        <dbReference type="EMBL" id="AEJ44285.1"/>
    </source>
</evidence>
<dbReference type="HOGENOM" id="CLU_1801982_0_0_9"/>
<evidence type="ECO:0000313" key="2">
    <source>
        <dbReference type="Proteomes" id="UP000000292"/>
    </source>
</evidence>
<dbReference type="SUPFAM" id="SSF53335">
    <property type="entry name" value="S-adenosyl-L-methionine-dependent methyltransferases"/>
    <property type="match status" value="1"/>
</dbReference>
<accession>F8IGK5</accession>